<gene>
    <name evidence="3" type="ORF">OS493_021746</name>
</gene>
<evidence type="ECO:0000256" key="2">
    <source>
        <dbReference type="SAM" id="Phobius"/>
    </source>
</evidence>
<comment type="caution">
    <text evidence="3">The sequence shown here is derived from an EMBL/GenBank/DDBJ whole genome shotgun (WGS) entry which is preliminary data.</text>
</comment>
<evidence type="ECO:0000256" key="1">
    <source>
        <dbReference type="SAM" id="MobiDB-lite"/>
    </source>
</evidence>
<accession>A0A9W9ZZT1</accession>
<keyword evidence="4" id="KW-1185">Reference proteome</keyword>
<proteinExistence type="predicted"/>
<dbReference type="EMBL" id="MU825410">
    <property type="protein sequence ID" value="KAJ7390858.1"/>
    <property type="molecule type" value="Genomic_DNA"/>
</dbReference>
<name>A0A9W9ZZT1_9CNID</name>
<keyword evidence="2" id="KW-0472">Membrane</keyword>
<dbReference type="Proteomes" id="UP001163046">
    <property type="component" value="Unassembled WGS sequence"/>
</dbReference>
<dbReference type="AlphaFoldDB" id="A0A9W9ZZT1"/>
<reference evidence="3" key="1">
    <citation type="submission" date="2023-01" db="EMBL/GenBank/DDBJ databases">
        <title>Genome assembly of the deep-sea coral Lophelia pertusa.</title>
        <authorList>
            <person name="Herrera S."/>
            <person name="Cordes E."/>
        </authorList>
    </citation>
    <scope>NUCLEOTIDE SEQUENCE</scope>
    <source>
        <strain evidence="3">USNM1676648</strain>
        <tissue evidence="3">Polyp</tissue>
    </source>
</reference>
<keyword evidence="2" id="KW-1133">Transmembrane helix</keyword>
<protein>
    <submittedName>
        <fullName evidence="3">Uncharacterized protein</fullName>
    </submittedName>
</protein>
<organism evidence="3 4">
    <name type="scientific">Desmophyllum pertusum</name>
    <dbReference type="NCBI Taxonomy" id="174260"/>
    <lineage>
        <taxon>Eukaryota</taxon>
        <taxon>Metazoa</taxon>
        <taxon>Cnidaria</taxon>
        <taxon>Anthozoa</taxon>
        <taxon>Hexacorallia</taxon>
        <taxon>Scleractinia</taxon>
        <taxon>Caryophylliina</taxon>
        <taxon>Caryophylliidae</taxon>
        <taxon>Desmophyllum</taxon>
    </lineage>
</organism>
<feature type="transmembrane region" description="Helical" evidence="2">
    <location>
        <begin position="24"/>
        <end position="49"/>
    </location>
</feature>
<sequence length="114" mass="12557">MILFAIRLTWMIKVDKDSAIRVNLWIIVICAVAGVVIICVIIGISAWCVHKKRKCRKDPRVHDSAVEEQPLSKQDGTRDEKPYVHDNNGYAEAGPQSEQSQGASGPAAVPNYAV</sequence>
<evidence type="ECO:0000313" key="4">
    <source>
        <dbReference type="Proteomes" id="UP001163046"/>
    </source>
</evidence>
<feature type="compositionally biased region" description="Basic and acidic residues" evidence="1">
    <location>
        <begin position="75"/>
        <end position="84"/>
    </location>
</feature>
<feature type="region of interest" description="Disordered" evidence="1">
    <location>
        <begin position="56"/>
        <end position="114"/>
    </location>
</feature>
<keyword evidence="2" id="KW-0812">Transmembrane</keyword>
<evidence type="ECO:0000313" key="3">
    <source>
        <dbReference type="EMBL" id="KAJ7390858.1"/>
    </source>
</evidence>